<name>A0ABV2TP97_9RHOO</name>
<dbReference type="Proteomes" id="UP001549691">
    <property type="component" value="Unassembled WGS sequence"/>
</dbReference>
<dbReference type="PROSITE" id="PS52015">
    <property type="entry name" value="TONB_CTD"/>
    <property type="match status" value="1"/>
</dbReference>
<evidence type="ECO:0000256" key="4">
    <source>
        <dbReference type="ARBA" id="ARBA00023136"/>
    </source>
</evidence>
<dbReference type="NCBIfam" id="TIGR01352">
    <property type="entry name" value="tonB_Cterm"/>
    <property type="match status" value="1"/>
</dbReference>
<accession>A0ABV2TP97</accession>
<keyword evidence="8" id="KW-1185">Reference proteome</keyword>
<keyword evidence="5" id="KW-0732">Signal</keyword>
<keyword evidence="3" id="KW-1133">Transmembrane helix</keyword>
<dbReference type="InterPro" id="IPR006260">
    <property type="entry name" value="TonB/TolA_C"/>
</dbReference>
<evidence type="ECO:0000256" key="5">
    <source>
        <dbReference type="SAM" id="SignalP"/>
    </source>
</evidence>
<organism evidence="7 8">
    <name type="scientific">Uliginosibacterium flavum</name>
    <dbReference type="NCBI Taxonomy" id="1396831"/>
    <lineage>
        <taxon>Bacteria</taxon>
        <taxon>Pseudomonadati</taxon>
        <taxon>Pseudomonadota</taxon>
        <taxon>Betaproteobacteria</taxon>
        <taxon>Rhodocyclales</taxon>
        <taxon>Zoogloeaceae</taxon>
        <taxon>Uliginosibacterium</taxon>
    </lineage>
</organism>
<reference evidence="7 8" key="1">
    <citation type="submission" date="2024-07" db="EMBL/GenBank/DDBJ databases">
        <title>Uliginosibacterium flavum JJ3220;KACC:17644.</title>
        <authorList>
            <person name="Kim M.K."/>
        </authorList>
    </citation>
    <scope>NUCLEOTIDE SEQUENCE [LARGE SCALE GENOMIC DNA]</scope>
    <source>
        <strain evidence="7 8">KACC:17644</strain>
    </source>
</reference>
<dbReference type="RefSeq" id="WP_354602207.1">
    <property type="nucleotide sequence ID" value="NZ_JBEWZI010000021.1"/>
</dbReference>
<gene>
    <name evidence="7" type="ORF">ABXR19_16295</name>
</gene>
<dbReference type="InterPro" id="IPR037682">
    <property type="entry name" value="TonB_C"/>
</dbReference>
<keyword evidence="4" id="KW-0472">Membrane</keyword>
<sequence length="141" mass="15492">MRKPLLMFSLFLAACASLGPEVWPSEVVSFDRMGLRKPLNVSAMSSRTFGLPSGRVVCLLWVDDQGRVQQVRLIEESGSRELDGAVLRGARGMRFEPWSARGEPKAVSVVMPVNFSKRVEIPLKGIPDIVHGIRTPPPAVP</sequence>
<feature type="signal peptide" evidence="5">
    <location>
        <begin position="1"/>
        <end position="19"/>
    </location>
</feature>
<comment type="subcellular location">
    <subcellularLocation>
        <location evidence="1">Membrane</location>
        <topology evidence="1">Single-pass membrane protein</topology>
    </subcellularLocation>
</comment>
<proteinExistence type="predicted"/>
<dbReference type="SUPFAM" id="SSF74653">
    <property type="entry name" value="TolA/TonB C-terminal domain"/>
    <property type="match status" value="1"/>
</dbReference>
<keyword evidence="2" id="KW-0812">Transmembrane</keyword>
<evidence type="ECO:0000256" key="3">
    <source>
        <dbReference type="ARBA" id="ARBA00022989"/>
    </source>
</evidence>
<protein>
    <submittedName>
        <fullName evidence="7">Energy transducer TonB</fullName>
    </submittedName>
</protein>
<evidence type="ECO:0000256" key="1">
    <source>
        <dbReference type="ARBA" id="ARBA00004167"/>
    </source>
</evidence>
<evidence type="ECO:0000256" key="2">
    <source>
        <dbReference type="ARBA" id="ARBA00022692"/>
    </source>
</evidence>
<dbReference type="Gene3D" id="3.30.1150.10">
    <property type="match status" value="1"/>
</dbReference>
<evidence type="ECO:0000259" key="6">
    <source>
        <dbReference type="PROSITE" id="PS52015"/>
    </source>
</evidence>
<evidence type="ECO:0000313" key="8">
    <source>
        <dbReference type="Proteomes" id="UP001549691"/>
    </source>
</evidence>
<feature type="domain" description="TonB C-terminal" evidence="6">
    <location>
        <begin position="28"/>
        <end position="124"/>
    </location>
</feature>
<dbReference type="PROSITE" id="PS51257">
    <property type="entry name" value="PROKAR_LIPOPROTEIN"/>
    <property type="match status" value="1"/>
</dbReference>
<feature type="chain" id="PRO_5045453985" evidence="5">
    <location>
        <begin position="20"/>
        <end position="141"/>
    </location>
</feature>
<comment type="caution">
    <text evidence="7">The sequence shown here is derived from an EMBL/GenBank/DDBJ whole genome shotgun (WGS) entry which is preliminary data.</text>
</comment>
<dbReference type="EMBL" id="JBEWZI010000021">
    <property type="protein sequence ID" value="MET7015752.1"/>
    <property type="molecule type" value="Genomic_DNA"/>
</dbReference>
<evidence type="ECO:0000313" key="7">
    <source>
        <dbReference type="EMBL" id="MET7015752.1"/>
    </source>
</evidence>
<dbReference type="Pfam" id="PF03544">
    <property type="entry name" value="TonB_C"/>
    <property type="match status" value="1"/>
</dbReference>